<name>A0A516Q229_9ACTN</name>
<evidence type="ECO:0008006" key="4">
    <source>
        <dbReference type="Google" id="ProtNLM"/>
    </source>
</evidence>
<protein>
    <recommendedName>
        <fullName evidence="4">Multicomponent Na+:H+ antiporter subunit G</fullName>
    </recommendedName>
</protein>
<organism evidence="2 3">
    <name type="scientific">Microlunatus elymi</name>
    <dbReference type="NCBI Taxonomy" id="2596828"/>
    <lineage>
        <taxon>Bacteria</taxon>
        <taxon>Bacillati</taxon>
        <taxon>Actinomycetota</taxon>
        <taxon>Actinomycetes</taxon>
        <taxon>Propionibacteriales</taxon>
        <taxon>Propionibacteriaceae</taxon>
        <taxon>Microlunatus</taxon>
    </lineage>
</organism>
<dbReference type="RefSeq" id="WP_143987442.1">
    <property type="nucleotide sequence ID" value="NZ_CP041692.1"/>
</dbReference>
<evidence type="ECO:0000313" key="2">
    <source>
        <dbReference type="EMBL" id="QDP97483.1"/>
    </source>
</evidence>
<gene>
    <name evidence="2" type="ORF">FOE78_17585</name>
</gene>
<feature type="transmembrane region" description="Helical" evidence="1">
    <location>
        <begin position="59"/>
        <end position="82"/>
    </location>
</feature>
<keyword evidence="1" id="KW-0472">Membrane</keyword>
<accession>A0A516Q229</accession>
<keyword evidence="1" id="KW-0812">Transmembrane</keyword>
<evidence type="ECO:0000313" key="3">
    <source>
        <dbReference type="Proteomes" id="UP000319263"/>
    </source>
</evidence>
<keyword evidence="3" id="KW-1185">Reference proteome</keyword>
<dbReference type="KEGG" id="mik:FOE78_17585"/>
<reference evidence="2 3" key="1">
    <citation type="submission" date="2019-07" db="EMBL/GenBank/DDBJ databases">
        <title>Microlunatus dokdonensis sp. nov. isolated from the rhizospheric soil of the wild plant Elymus tsukushiensis.</title>
        <authorList>
            <person name="Ghim S.-Y."/>
            <person name="Hwang Y.-J."/>
            <person name="Son J.-S."/>
            <person name="Shin J.-H."/>
        </authorList>
    </citation>
    <scope>NUCLEOTIDE SEQUENCE [LARGE SCALE GENOMIC DNA]</scope>
    <source>
        <strain evidence="2 3">KUDC0627</strain>
    </source>
</reference>
<sequence length="99" mass="9815">MQTVITILIVLALAAAALTGLGVLLARTPLDRLHFLAPLGTLGVLLFAAAAVLMTGPTLSSVLIGLTAVITAVSSSVLVVAVGRALADEAGIDVGESPE</sequence>
<dbReference type="Proteomes" id="UP000319263">
    <property type="component" value="Chromosome"/>
</dbReference>
<feature type="transmembrane region" description="Helical" evidence="1">
    <location>
        <begin position="6"/>
        <end position="26"/>
    </location>
</feature>
<proteinExistence type="predicted"/>
<dbReference type="AlphaFoldDB" id="A0A516Q229"/>
<evidence type="ECO:0000256" key="1">
    <source>
        <dbReference type="SAM" id="Phobius"/>
    </source>
</evidence>
<keyword evidence="1" id="KW-1133">Transmembrane helix</keyword>
<feature type="transmembrane region" description="Helical" evidence="1">
    <location>
        <begin position="33"/>
        <end position="53"/>
    </location>
</feature>
<dbReference type="EMBL" id="CP041692">
    <property type="protein sequence ID" value="QDP97483.1"/>
    <property type="molecule type" value="Genomic_DNA"/>
</dbReference>